<sequence>MTYNLTRDILELNSPDHIYQEWTNLSNKNVTPAVNQSFQKIPFGNQLEDAKTQLSCEFNLVKNMINAGDPQILYPSLLTLIDQIFDFVFEFNGIQSLKIVKELINKPDNSSSQARALVSKIKSSSEKVLFKQSLLKNHAEFLANPNLSHKQYWGILSDLMRELYNLLMEFITNIQQFSTSYIPIAKILMSSNPELSSSSVELFSPTQSQSQFIIPTGNTPNSSAVFYPSLNTLNYNQLPLNSKNNHNLRRTKYDEPIQKIRQLTQKLHQMKNSKKDDFTNIITTLCELNNLKSTFSDIYFKIHSMNPDRLLNLSHVSIHDLETMFNKKEKYECKITNAAQTDNLKEFNRYIDDYSLVVEKLLDVMKKCL</sequence>
<dbReference type="Proteomes" id="UP001470230">
    <property type="component" value="Unassembled WGS sequence"/>
</dbReference>
<proteinExistence type="predicted"/>
<evidence type="ECO:0000313" key="2">
    <source>
        <dbReference type="Proteomes" id="UP001470230"/>
    </source>
</evidence>
<gene>
    <name evidence="1" type="ORF">M9Y10_009981</name>
</gene>
<reference evidence="1 2" key="1">
    <citation type="submission" date="2024-04" db="EMBL/GenBank/DDBJ databases">
        <title>Tritrichomonas musculus Genome.</title>
        <authorList>
            <person name="Alves-Ferreira E."/>
            <person name="Grigg M."/>
            <person name="Lorenzi H."/>
            <person name="Galac M."/>
        </authorList>
    </citation>
    <scope>NUCLEOTIDE SEQUENCE [LARGE SCALE GENOMIC DNA]</scope>
    <source>
        <strain evidence="1 2">EAF2021</strain>
    </source>
</reference>
<comment type="caution">
    <text evidence="1">The sequence shown here is derived from an EMBL/GenBank/DDBJ whole genome shotgun (WGS) entry which is preliminary data.</text>
</comment>
<name>A0ABR2IR05_9EUKA</name>
<evidence type="ECO:0000313" key="1">
    <source>
        <dbReference type="EMBL" id="KAK8867012.1"/>
    </source>
</evidence>
<keyword evidence="2" id="KW-1185">Reference proteome</keyword>
<organism evidence="1 2">
    <name type="scientific">Tritrichomonas musculus</name>
    <dbReference type="NCBI Taxonomy" id="1915356"/>
    <lineage>
        <taxon>Eukaryota</taxon>
        <taxon>Metamonada</taxon>
        <taxon>Parabasalia</taxon>
        <taxon>Tritrichomonadida</taxon>
        <taxon>Tritrichomonadidae</taxon>
        <taxon>Tritrichomonas</taxon>
    </lineage>
</organism>
<protein>
    <submittedName>
        <fullName evidence="1">Uncharacterized protein</fullName>
    </submittedName>
</protein>
<accession>A0ABR2IR05</accession>
<dbReference type="EMBL" id="JAPFFF010000015">
    <property type="protein sequence ID" value="KAK8867012.1"/>
    <property type="molecule type" value="Genomic_DNA"/>
</dbReference>